<dbReference type="PIRSF" id="PIRSF038972">
    <property type="entry name" value="Trm12"/>
    <property type="match status" value="1"/>
</dbReference>
<evidence type="ECO:0000256" key="4">
    <source>
        <dbReference type="ARBA" id="ARBA00022694"/>
    </source>
</evidence>
<evidence type="ECO:0000259" key="7">
    <source>
        <dbReference type="PROSITE" id="PS51684"/>
    </source>
</evidence>
<keyword evidence="4 6" id="KW-0819">tRNA processing</keyword>
<dbReference type="InterPro" id="IPR026274">
    <property type="entry name" value="tRNA_wybutosine_synth_prot_2"/>
</dbReference>
<comment type="similarity">
    <text evidence="6">Belongs to the class I-like SAM-binding methyltransferase superfamily. TRM5/TYW2 family.</text>
</comment>
<comment type="pathway">
    <text evidence="1 6">tRNA modification; wybutosine-tRNA(Phe) biosynthesis.</text>
</comment>
<evidence type="ECO:0000313" key="9">
    <source>
        <dbReference type="Proteomes" id="UP001338125"/>
    </source>
</evidence>
<evidence type="ECO:0000313" key="8">
    <source>
        <dbReference type="EMBL" id="KAK5997893.1"/>
    </source>
</evidence>
<evidence type="ECO:0000256" key="1">
    <source>
        <dbReference type="ARBA" id="ARBA00004797"/>
    </source>
</evidence>
<dbReference type="InterPro" id="IPR030382">
    <property type="entry name" value="MeTrfase_TRM5/TYW2"/>
</dbReference>
<feature type="domain" description="SAM-dependent methyltransferase TRM5/TYW2-type" evidence="7">
    <location>
        <begin position="70"/>
        <end position="369"/>
    </location>
</feature>
<dbReference type="InterPro" id="IPR029063">
    <property type="entry name" value="SAM-dependent_MTases_sf"/>
</dbReference>
<organism evidence="8 9">
    <name type="scientific">Cladobotryum mycophilum</name>
    <dbReference type="NCBI Taxonomy" id="491253"/>
    <lineage>
        <taxon>Eukaryota</taxon>
        <taxon>Fungi</taxon>
        <taxon>Dikarya</taxon>
        <taxon>Ascomycota</taxon>
        <taxon>Pezizomycotina</taxon>
        <taxon>Sordariomycetes</taxon>
        <taxon>Hypocreomycetidae</taxon>
        <taxon>Hypocreales</taxon>
        <taxon>Hypocreaceae</taxon>
        <taxon>Cladobotryum</taxon>
    </lineage>
</organism>
<dbReference type="PANTHER" id="PTHR23245:SF25">
    <property type="entry name" value="TRNA WYBUTOSINE-SYNTHESIZING PROTEIN 2 HOMOLOG"/>
    <property type="match status" value="1"/>
</dbReference>
<comment type="subcellular location">
    <subcellularLocation>
        <location evidence="6">Cytoplasm</location>
    </subcellularLocation>
</comment>
<dbReference type="PANTHER" id="PTHR23245">
    <property type="entry name" value="TRNA METHYLTRANSFERASE"/>
    <property type="match status" value="1"/>
</dbReference>
<evidence type="ECO:0000256" key="5">
    <source>
        <dbReference type="ARBA" id="ARBA00049400"/>
    </source>
</evidence>
<comment type="caution">
    <text evidence="8">The sequence shown here is derived from an EMBL/GenBank/DDBJ whole genome shotgun (WGS) entry which is preliminary data.</text>
</comment>
<comment type="catalytic activity">
    <reaction evidence="5">
        <text>4-demethylwyosine(37) in tRNA(Phe) + S-adenosyl-L-methionine = 4-demethyl-7-[(3S)-3-amino-3-carboxypropyl]wyosine(37) in tRNA(Phe) + S-methyl-5'-thioadenosine + H(+)</text>
        <dbReference type="Rhea" id="RHEA:36355"/>
        <dbReference type="Rhea" id="RHEA-COMP:10164"/>
        <dbReference type="Rhea" id="RHEA-COMP:10378"/>
        <dbReference type="ChEBI" id="CHEBI:15378"/>
        <dbReference type="ChEBI" id="CHEBI:17509"/>
        <dbReference type="ChEBI" id="CHEBI:59789"/>
        <dbReference type="ChEBI" id="CHEBI:64315"/>
        <dbReference type="ChEBI" id="CHEBI:73550"/>
        <dbReference type="EC" id="2.5.1.114"/>
    </reaction>
</comment>
<keyword evidence="9" id="KW-1185">Reference proteome</keyword>
<evidence type="ECO:0000256" key="3">
    <source>
        <dbReference type="ARBA" id="ARBA00022691"/>
    </source>
</evidence>
<keyword evidence="3 6" id="KW-0949">S-adenosyl-L-methionine</keyword>
<proteinExistence type="inferred from homology"/>
<comment type="function">
    <text evidence="6">S-adenosyl-L-methionine-dependent transferase that acts as a component of the wybutosine biosynthesis pathway. Wybutosine is a hyper modified guanosine with a tricyclic base found at the 3'-position adjacent to the anticodon of eukaryotic phenylalanine tRNA. Catalyzes the transfer of the alpha-amino-alpha-carboxypropyl (acp) group from S-adenosyl-L-methionine to the C-7 position of 4-demethylwyosine (imG-14) to produce wybutosine-86.</text>
</comment>
<accession>A0ABR0T0K7</accession>
<dbReference type="SUPFAM" id="SSF53335">
    <property type="entry name" value="S-adenosyl-L-methionine-dependent methyltransferases"/>
    <property type="match status" value="1"/>
</dbReference>
<evidence type="ECO:0000256" key="6">
    <source>
        <dbReference type="PIRNR" id="PIRNR038972"/>
    </source>
</evidence>
<dbReference type="InterPro" id="IPR056743">
    <property type="entry name" value="TRM5-TYW2-like_MTfase"/>
</dbReference>
<dbReference type="PROSITE" id="PS51684">
    <property type="entry name" value="SAM_MT_TRM5_TYW2"/>
    <property type="match status" value="1"/>
</dbReference>
<keyword evidence="2 6" id="KW-0808">Transferase</keyword>
<sequence length="374" mass="42795">MDRNAPPTDTPRDESWTDVLLRTQPKRFTIYEPMVLLPSCSFTNEAWASLLGSCDDHIRTLLWALILEELSKSGKGKLTHLAVNEGIPLHKEGEEVENVRRSPNGLRMLYGDFGSAETDGEPAESDFETAFWVETKQNGIIQTWAPRWTMFSRGNIKEKARVLSFKRLWATQDHPSWAVDLYAGIGYFTFSYASLGLRVLCWEINPWSVEGLRRGAEMNRWSVRVVQGRDLGLPLSEIMAGDEQIIVFLESNEEALRRVRGLQDMGLARNVKHVNCGFLPTSEPVWKSAWEMTSKSPEAWLHLHENVAVEDTDARRQEIDGLFQSWHTEEEKEGKKEGETRTAKVTHFEMVKSYAPGVWHCVYDVHVYKNLAIQ</sequence>
<dbReference type="Gene3D" id="3.40.50.150">
    <property type="entry name" value="Vaccinia Virus protein VP39"/>
    <property type="match status" value="1"/>
</dbReference>
<reference evidence="8 9" key="1">
    <citation type="submission" date="2024-01" db="EMBL/GenBank/DDBJ databases">
        <title>Complete genome of Cladobotryum mycophilum ATHUM6906.</title>
        <authorList>
            <person name="Christinaki A.C."/>
            <person name="Myridakis A.I."/>
            <person name="Kouvelis V.N."/>
        </authorList>
    </citation>
    <scope>NUCLEOTIDE SEQUENCE [LARGE SCALE GENOMIC DNA]</scope>
    <source>
        <strain evidence="8 9">ATHUM6906</strain>
    </source>
</reference>
<keyword evidence="6" id="KW-0963">Cytoplasm</keyword>
<protein>
    <recommendedName>
        <fullName evidence="6">tRNA wybutosine-synthesizing protein 2</fullName>
        <shortName evidence="6">tRNA-yW-synthesizing protein 2</shortName>
    </recommendedName>
    <alternativeName>
        <fullName evidence="6">tRNA(Phe) (4-demethylwyosine(37)-C(7)) aminocarboxypropyltransferase</fullName>
    </alternativeName>
</protein>
<gene>
    <name evidence="8" type="ORF">PT974_00259</name>
</gene>
<evidence type="ECO:0000256" key="2">
    <source>
        <dbReference type="ARBA" id="ARBA00022679"/>
    </source>
</evidence>
<dbReference type="Pfam" id="PF02475">
    <property type="entry name" value="TRM5-TYW2_MTfase"/>
    <property type="match status" value="1"/>
</dbReference>
<name>A0ABR0T0K7_9HYPO</name>
<dbReference type="Proteomes" id="UP001338125">
    <property type="component" value="Unassembled WGS sequence"/>
</dbReference>
<dbReference type="EMBL" id="JAVFKD010000001">
    <property type="protein sequence ID" value="KAK5997893.1"/>
    <property type="molecule type" value="Genomic_DNA"/>
</dbReference>